<organism evidence="2 3">
    <name type="scientific">Eutypa lata (strain UCR-EL1)</name>
    <name type="common">Grapevine dieback disease fungus</name>
    <name type="synonym">Eutypa armeniacae</name>
    <dbReference type="NCBI Taxonomy" id="1287681"/>
    <lineage>
        <taxon>Eukaryota</taxon>
        <taxon>Fungi</taxon>
        <taxon>Dikarya</taxon>
        <taxon>Ascomycota</taxon>
        <taxon>Pezizomycotina</taxon>
        <taxon>Sordariomycetes</taxon>
        <taxon>Xylariomycetidae</taxon>
        <taxon>Xylariales</taxon>
        <taxon>Diatrypaceae</taxon>
        <taxon>Eutypa</taxon>
    </lineage>
</organism>
<feature type="region of interest" description="Disordered" evidence="1">
    <location>
        <begin position="170"/>
        <end position="198"/>
    </location>
</feature>
<protein>
    <submittedName>
        <fullName evidence="2">Uncharacterized protein</fullName>
    </submittedName>
</protein>
<evidence type="ECO:0000256" key="1">
    <source>
        <dbReference type="SAM" id="MobiDB-lite"/>
    </source>
</evidence>
<dbReference type="HOGENOM" id="CLU_1378128_0_0_1"/>
<dbReference type="Proteomes" id="UP000012174">
    <property type="component" value="Unassembled WGS sequence"/>
</dbReference>
<keyword evidence="3" id="KW-1185">Reference proteome</keyword>
<feature type="compositionally biased region" description="Acidic residues" evidence="1">
    <location>
        <begin position="106"/>
        <end position="119"/>
    </location>
</feature>
<feature type="compositionally biased region" description="Basic and acidic residues" evidence="1">
    <location>
        <begin position="52"/>
        <end position="63"/>
    </location>
</feature>
<gene>
    <name evidence="2" type="ORF">UCREL1_2274</name>
</gene>
<name>M7T2D6_EUTLA</name>
<dbReference type="AlphaFoldDB" id="M7T2D6"/>
<feature type="region of interest" description="Disordered" evidence="1">
    <location>
        <begin position="96"/>
        <end position="123"/>
    </location>
</feature>
<sequence>MPSHQPQPTTPSKRASKRGASEADIDDDDGGSCGVSTPTKKKPRTPSKAAQKKAEAAQRKQWKADWAKWVAESAWAKDESYRQKVGRSEIHRTDAKTFYRVTTEETPPEEPEHAEEAEDVGYSGEVERKKNYFGYNSRQRRPAGSWESAVWEDGEIVGCELNLQFDPNDHLGDDYIDDDEEDIYPESRFRPIGSDEYI</sequence>
<proteinExistence type="predicted"/>
<evidence type="ECO:0000313" key="3">
    <source>
        <dbReference type="Proteomes" id="UP000012174"/>
    </source>
</evidence>
<feature type="region of interest" description="Disordered" evidence="1">
    <location>
        <begin position="1"/>
        <end position="63"/>
    </location>
</feature>
<feature type="compositionally biased region" description="Polar residues" evidence="1">
    <location>
        <begin position="1"/>
        <end position="13"/>
    </location>
</feature>
<dbReference type="OrthoDB" id="5190186at2759"/>
<feature type="compositionally biased region" description="Acidic residues" evidence="1">
    <location>
        <begin position="174"/>
        <end position="184"/>
    </location>
</feature>
<dbReference type="EMBL" id="KB705797">
    <property type="protein sequence ID" value="EMR70702.1"/>
    <property type="molecule type" value="Genomic_DNA"/>
</dbReference>
<evidence type="ECO:0000313" key="2">
    <source>
        <dbReference type="EMBL" id="EMR70702.1"/>
    </source>
</evidence>
<reference evidence="3" key="1">
    <citation type="journal article" date="2013" name="Genome Announc.">
        <title>Draft genome sequence of the grapevine dieback fungus Eutypa lata UCR-EL1.</title>
        <authorList>
            <person name="Blanco-Ulate B."/>
            <person name="Rolshausen P.E."/>
            <person name="Cantu D."/>
        </authorList>
    </citation>
    <scope>NUCLEOTIDE SEQUENCE [LARGE SCALE GENOMIC DNA]</scope>
    <source>
        <strain evidence="3">UCR-EL1</strain>
    </source>
</reference>
<dbReference type="OMA" id="MWLAREE"/>
<accession>M7T2D6</accession>
<dbReference type="KEGG" id="ela:UCREL1_2274"/>